<dbReference type="InterPro" id="IPR010985">
    <property type="entry name" value="Ribbon_hlx_hlx"/>
</dbReference>
<dbReference type="AlphaFoldDB" id="A0A921LPS5"/>
<accession>A0A921LPS5</accession>
<dbReference type="EMBL" id="DYVE01000028">
    <property type="protein sequence ID" value="HJG27193.1"/>
    <property type="molecule type" value="Genomic_DNA"/>
</dbReference>
<evidence type="ECO:0000313" key="1">
    <source>
        <dbReference type="EMBL" id="HJG27193.1"/>
    </source>
</evidence>
<protein>
    <submittedName>
        <fullName evidence="1">Ribbon-helix-helix domain-containing protein</fullName>
    </submittedName>
</protein>
<evidence type="ECO:0000313" key="2">
    <source>
        <dbReference type="Proteomes" id="UP000782880"/>
    </source>
</evidence>
<sequence length="57" mass="6309">MPQCKPAVAKSTVVSVWLPDTMLAKLEDAASKTGRSRNELVQMCIDYALARLEITEE</sequence>
<gene>
    <name evidence="1" type="ORF">K8V20_00890</name>
</gene>
<comment type="caution">
    <text evidence="1">The sequence shown here is derived from an EMBL/GenBank/DDBJ whole genome shotgun (WGS) entry which is preliminary data.</text>
</comment>
<dbReference type="GO" id="GO:0006355">
    <property type="term" value="P:regulation of DNA-templated transcription"/>
    <property type="evidence" value="ECO:0007669"/>
    <property type="project" value="InterPro"/>
</dbReference>
<dbReference type="Proteomes" id="UP000782880">
    <property type="component" value="Unassembled WGS sequence"/>
</dbReference>
<reference evidence="1" key="1">
    <citation type="journal article" date="2021" name="PeerJ">
        <title>Extensive microbial diversity within the chicken gut microbiome revealed by metagenomics and culture.</title>
        <authorList>
            <person name="Gilroy R."/>
            <person name="Ravi A."/>
            <person name="Getino M."/>
            <person name="Pursley I."/>
            <person name="Horton D.L."/>
            <person name="Alikhan N.F."/>
            <person name="Baker D."/>
            <person name="Gharbi K."/>
            <person name="Hall N."/>
            <person name="Watson M."/>
            <person name="Adriaenssens E.M."/>
            <person name="Foster-Nyarko E."/>
            <person name="Jarju S."/>
            <person name="Secka A."/>
            <person name="Antonio M."/>
            <person name="Oren A."/>
            <person name="Chaudhuri R.R."/>
            <person name="La Ragione R."/>
            <person name="Hildebrand F."/>
            <person name="Pallen M.J."/>
        </authorList>
    </citation>
    <scope>NUCLEOTIDE SEQUENCE</scope>
    <source>
        <strain evidence="1">ChiBcec21-2208</strain>
    </source>
</reference>
<reference evidence="1" key="2">
    <citation type="submission" date="2021-09" db="EMBL/GenBank/DDBJ databases">
        <authorList>
            <person name="Gilroy R."/>
        </authorList>
    </citation>
    <scope>NUCLEOTIDE SEQUENCE</scope>
    <source>
        <strain evidence="1">ChiBcec21-2208</strain>
    </source>
</reference>
<dbReference type="SUPFAM" id="SSF47598">
    <property type="entry name" value="Ribbon-helix-helix"/>
    <property type="match status" value="1"/>
</dbReference>
<organism evidence="1 2">
    <name type="scientific">Subdoligranulum variabile</name>
    <dbReference type="NCBI Taxonomy" id="214851"/>
    <lineage>
        <taxon>Bacteria</taxon>
        <taxon>Bacillati</taxon>
        <taxon>Bacillota</taxon>
        <taxon>Clostridia</taxon>
        <taxon>Eubacteriales</taxon>
        <taxon>Oscillospiraceae</taxon>
        <taxon>Subdoligranulum</taxon>
    </lineage>
</organism>
<name>A0A921LPS5_9FIRM</name>
<proteinExistence type="predicted"/>